<dbReference type="EMBL" id="BKCJ010000012">
    <property type="protein sequence ID" value="GEU28643.1"/>
    <property type="molecule type" value="Genomic_DNA"/>
</dbReference>
<evidence type="ECO:0000256" key="3">
    <source>
        <dbReference type="ARBA" id="ARBA00022898"/>
    </source>
</evidence>
<protein>
    <submittedName>
        <fullName evidence="7">Serine racemase</fullName>
    </submittedName>
</protein>
<feature type="region of interest" description="Disordered" evidence="5">
    <location>
        <begin position="647"/>
        <end position="716"/>
    </location>
</feature>
<feature type="region of interest" description="Disordered" evidence="5">
    <location>
        <begin position="1173"/>
        <end position="1307"/>
    </location>
</feature>
<evidence type="ECO:0000256" key="4">
    <source>
        <dbReference type="ARBA" id="ARBA00023239"/>
    </source>
</evidence>
<dbReference type="Pfam" id="PF00291">
    <property type="entry name" value="PALP"/>
    <property type="match status" value="1"/>
</dbReference>
<evidence type="ECO:0000256" key="1">
    <source>
        <dbReference type="ARBA" id="ARBA00001933"/>
    </source>
</evidence>
<feature type="compositionally biased region" description="Basic residues" evidence="5">
    <location>
        <begin position="668"/>
        <end position="685"/>
    </location>
</feature>
<reference evidence="7" key="1">
    <citation type="journal article" date="2019" name="Sci. Rep.">
        <title>Draft genome of Tanacetum cinerariifolium, the natural source of mosquito coil.</title>
        <authorList>
            <person name="Yamashiro T."/>
            <person name="Shiraishi A."/>
            <person name="Satake H."/>
            <person name="Nakayama K."/>
        </authorList>
    </citation>
    <scope>NUCLEOTIDE SEQUENCE</scope>
</reference>
<feature type="region of interest" description="Disordered" evidence="5">
    <location>
        <begin position="1326"/>
        <end position="1358"/>
    </location>
</feature>
<dbReference type="SUPFAM" id="SSF53686">
    <property type="entry name" value="Tryptophan synthase beta subunit-like PLP-dependent enzymes"/>
    <property type="match status" value="1"/>
</dbReference>
<feature type="compositionally biased region" description="Basic residues" evidence="5">
    <location>
        <begin position="1190"/>
        <end position="1199"/>
    </location>
</feature>
<feature type="compositionally biased region" description="Basic residues" evidence="5">
    <location>
        <begin position="923"/>
        <end position="938"/>
    </location>
</feature>
<feature type="compositionally biased region" description="Low complexity" evidence="5">
    <location>
        <begin position="913"/>
        <end position="922"/>
    </location>
</feature>
<feature type="compositionally biased region" description="Basic and acidic residues" evidence="5">
    <location>
        <begin position="557"/>
        <end position="567"/>
    </location>
</feature>
<comment type="similarity">
    <text evidence="2">Belongs to the serine/threonine dehydratase family.</text>
</comment>
<evidence type="ECO:0000256" key="5">
    <source>
        <dbReference type="SAM" id="MobiDB-lite"/>
    </source>
</evidence>
<gene>
    <name evidence="7" type="ORF">Tci_000621</name>
</gene>
<feature type="compositionally biased region" description="Basic residues" evidence="5">
    <location>
        <begin position="987"/>
        <end position="1028"/>
    </location>
</feature>
<dbReference type="FunFam" id="3.40.50.1100:FF:000005">
    <property type="entry name" value="Threonine dehydratase catabolic"/>
    <property type="match status" value="1"/>
</dbReference>
<feature type="region of interest" description="Disordered" evidence="5">
    <location>
        <begin position="870"/>
        <end position="1037"/>
    </location>
</feature>
<dbReference type="PANTHER" id="PTHR43050">
    <property type="entry name" value="SERINE / THREONINE RACEMASE FAMILY MEMBER"/>
    <property type="match status" value="1"/>
</dbReference>
<feature type="region of interest" description="Disordered" evidence="5">
    <location>
        <begin position="532"/>
        <end position="601"/>
    </location>
</feature>
<dbReference type="GO" id="GO:0006563">
    <property type="term" value="P:L-serine metabolic process"/>
    <property type="evidence" value="ECO:0007669"/>
    <property type="project" value="UniProtKB-ARBA"/>
</dbReference>
<dbReference type="GO" id="GO:0008721">
    <property type="term" value="F:D-serine ammonia-lyase activity"/>
    <property type="evidence" value="ECO:0007669"/>
    <property type="project" value="TreeGrafter"/>
</dbReference>
<evidence type="ECO:0000313" key="7">
    <source>
        <dbReference type="EMBL" id="GEU28643.1"/>
    </source>
</evidence>
<dbReference type="GO" id="GO:0018114">
    <property type="term" value="F:threonine racemase activity"/>
    <property type="evidence" value="ECO:0007669"/>
    <property type="project" value="TreeGrafter"/>
</dbReference>
<accession>A0A699GFY4</accession>
<comment type="caution">
    <text evidence="7">The sequence shown here is derived from an EMBL/GenBank/DDBJ whole genome shotgun (WGS) entry which is preliminary data.</text>
</comment>
<proteinExistence type="inferred from homology"/>
<dbReference type="GO" id="GO:0030170">
    <property type="term" value="F:pyridoxal phosphate binding"/>
    <property type="evidence" value="ECO:0007669"/>
    <property type="project" value="TreeGrafter"/>
</dbReference>
<feature type="compositionally biased region" description="Basic residues" evidence="5">
    <location>
        <begin position="839"/>
        <end position="850"/>
    </location>
</feature>
<dbReference type="InterPro" id="IPR036052">
    <property type="entry name" value="TrpB-like_PALP_sf"/>
</dbReference>
<sequence length="2345" mass="252618">MQLRPRQIAQVGVGAGRGKDLVVLAPGDQHRRLVLAEVGLPGRVARRIGAVAIKHFQLDGGVARTVQVSLVHGPRVRAHVLRIARALQVLPLGGGQFHQGLEPGGIGRALVGPVGLDRFPERIVEPLVVGIAVLDHDGSDALGMGGGQAVADGRAVILHVQRVTVDAQRGREPVDGVRQVVEAVGVAVHRRHIALAVAGVVGRDHVVAVRQQRDQVAEHLRRRGEAVQQQQGGGMLRSRFAVKDVHAVDVDGAVADGFHGISSRGVAAGASVQVRMGAQVGRQHVDEVPHFRRAELAFPVQHMHGPRRFLVLGQDDGQAAGSHLVGHLVRQQAADAQAAGGCRDGRIVAGDHQARMHAHHGGIVHRAELPLDPGRDAVGGNDGMAQQVGRLLRHAVPGQVGGRRAQHAPHLAHPQCLEAGVGQVADAHGHVDAFVHQVDHAVEEIRRDVHLGIGVEEPHDARHDERFAEQHRRRHRQVTLGPGIDPGRSLVGFGNAGQNAAAVVQVAPARLGQPHVARGALQELDAQLFLQRGNGARDGRRRQVQPPRRPGKACFLARRDKNVHQETGHGSPRFSRRRTRGAGARGRAPHRRAAPGTGCRCRDGRRAAIHRAPVHGGGRQRGQRGQGVGVAAVRQAGLCARGRPFAADRSAVRRARCRRSALGQPRCRQQRRRRRSAGHAVHRPRLAPPLPRQRRRAPCQPAPDRGGGARGVSQLPAIHPAPRTAAARQRRRAGGAGADHARHVIARHGGRHRAPDRYRVRGQPPRAGRRRCLAPGRPCRLRHDRRRTHVAHSRLSRQQPVQHAGQPGGRSPCGTGHPRLRRRPAAATDGHGHAAVGPGRRHRPDGRHRPVLGIPGRAMDLARCAAGAGDIRTSQPAGPAAAGGRRARQNAGAVLRSGAARSDRTRTRHSRHPQQPVGPQRGRPCHRARSGARGRSRVRPGDRQLSQYLSRRPPGQEHLGRHQGQPWPLRGRAVPERGLDCVPQPQHHAHPVRQRRVGRRRARDHAAGRRRRPPPAHRRLCRPPRHHAARAENRRAPRLDARVERLRPVGCPARDGHRGSESAMTELNLPTYADVVAAAERIAGVAHRTPVLTSRTADAELGAEVFFKCENLQRMGAFKFRGAYNALAKFDAAQRRAGVVAYSSGNHAQGIALSAQLAGIPATIVMPHDAPPSKIAATRARPDPDPAVRPCRRDRRAGHGRQGIVRGSRPARRAVRVPGRRRSAQRFGAGHARAVADDPAVRGGAGGGQRRPAIVSQRQHPARGNAVLRRAHENRGGADRLPGPGCRARHEGPAARPARGRHHQRRQCRRRALCRTAGAINLSKGFGNVASGRLSPRGAERRHGDSGPRSRLSSPLADHAQGAVDGEVIVLEAFGLALDFGDAVGRRVEALAVLDHALVLRRQRVPHIIGQRGHAALALDMGQQEQLRNPRRRHAGPHDRRRDERNLLAAARLFKQGLIQLLARGDGRLDMGLVLRQHQVALAGQDQHGLEHLLQVQALAGQRVFQLADGARCEVGQQVQQRQVDRFAQLAFDGLAGDLEIELGARRHQHHARPAHGLGLLQQRERARALDPVVGAEILVDHEVAHALGKHGIGQLGQQLLLRPRQVQVGDVVEEMRRAGVGQLGFAQDAGHLGKAGRLPVAAEVFVHQVLAVLPAQRFQAVGHAGIGGKVGGTGFQQAVGKIERALDALGAAGAGCGHGVRILREQAAHGHHRRPARLAVVADADVVEVGQVVAPAKLGKRLVQQLRAVARRVRQFARKGGLGRIEIGAVPGGDAGGRVNVGGQALAETEFARHAGGRRLQPGVGKRHGDAQRVQLLVRPFEYLRLALQFCQLVGRRGERHAIAVQRHVLLRQHFPGRPAPGGRAAPALRLGQQEQLRDARHRQAAAHQRASQVVALVAAARAVEQRQVQLAAGGSGGGHHVGRLRRRQRAIAAQDEHRLEQLADAAAHGRQPFQFRHRARLVVLQDVEQGRVQRGVERDLQRAGLDLEVDIGARHHHHHALAAHGRFLFRGRQAAGACGPAARLAIHRAFDPAFDPIVAAEILVHHQVAHALACRRVGQFGQQRPLRRAQVEQADLVEVVGGAGKFESRRAQRGGLVGKADRLPILIKIFVRQVAPVLAVQGRQLVAQHRVFVEVGGTGGKQLLRKVERGVDAAVDAGAGRRHALDVTAQQVAQRHHRRPARLAVVADVQHAAGLELALHEVEQQRPVGGGHPAPDPVQGDEIEVGQVGADAVLVKRLVHQLRAAAAGARQLRRMAGLDGIEIGAVPGRIAGSRVDVGGQTLAEAQFAGVGHGRHAHAGMGQRHGRVQGTEFAIVAVGVVDVCHVATGPLLHCAPCWEYVMPF</sequence>
<dbReference type="GO" id="GO:0030378">
    <property type="term" value="F:serine racemase activity"/>
    <property type="evidence" value="ECO:0007669"/>
    <property type="project" value="TreeGrafter"/>
</dbReference>
<dbReference type="GO" id="GO:0003941">
    <property type="term" value="F:L-serine ammonia-lyase activity"/>
    <property type="evidence" value="ECO:0007669"/>
    <property type="project" value="TreeGrafter"/>
</dbReference>
<dbReference type="InterPro" id="IPR001926">
    <property type="entry name" value="TrpB-like_PALP"/>
</dbReference>
<keyword evidence="4" id="KW-0456">Lyase</keyword>
<organism evidence="7">
    <name type="scientific">Tanacetum cinerariifolium</name>
    <name type="common">Dalmatian daisy</name>
    <name type="synonym">Chrysanthemum cinerariifolium</name>
    <dbReference type="NCBI Taxonomy" id="118510"/>
    <lineage>
        <taxon>Eukaryota</taxon>
        <taxon>Viridiplantae</taxon>
        <taxon>Streptophyta</taxon>
        <taxon>Embryophyta</taxon>
        <taxon>Tracheophyta</taxon>
        <taxon>Spermatophyta</taxon>
        <taxon>Magnoliopsida</taxon>
        <taxon>eudicotyledons</taxon>
        <taxon>Gunneridae</taxon>
        <taxon>Pentapetalae</taxon>
        <taxon>asterids</taxon>
        <taxon>campanulids</taxon>
        <taxon>Asterales</taxon>
        <taxon>Asteraceae</taxon>
        <taxon>Asteroideae</taxon>
        <taxon>Anthemideae</taxon>
        <taxon>Anthemidinae</taxon>
        <taxon>Tanacetum</taxon>
    </lineage>
</organism>
<dbReference type="PANTHER" id="PTHR43050:SF1">
    <property type="entry name" value="SERINE RACEMASE"/>
    <property type="match status" value="1"/>
</dbReference>
<dbReference type="GO" id="GO:0000287">
    <property type="term" value="F:magnesium ion binding"/>
    <property type="evidence" value="ECO:0007669"/>
    <property type="project" value="TreeGrafter"/>
</dbReference>
<feature type="compositionally biased region" description="Basic residues" evidence="5">
    <location>
        <begin position="1298"/>
        <end position="1307"/>
    </location>
</feature>
<feature type="compositionally biased region" description="Basic and acidic residues" evidence="5">
    <location>
        <begin position="1338"/>
        <end position="1348"/>
    </location>
</feature>
<feature type="compositionally biased region" description="Basic residues" evidence="5">
    <location>
        <begin position="779"/>
        <end position="795"/>
    </location>
</feature>
<feature type="compositionally biased region" description="Basic residues" evidence="5">
    <location>
        <begin position="1209"/>
        <end position="1224"/>
    </location>
</feature>
<dbReference type="GO" id="GO:0005524">
    <property type="term" value="F:ATP binding"/>
    <property type="evidence" value="ECO:0007669"/>
    <property type="project" value="TreeGrafter"/>
</dbReference>
<feature type="domain" description="Tryptophan synthase beta chain-like PALP" evidence="6">
    <location>
        <begin position="1087"/>
        <end position="1180"/>
    </location>
</feature>
<keyword evidence="3" id="KW-0663">Pyridoxal phosphate</keyword>
<feature type="compositionally biased region" description="Low complexity" evidence="5">
    <location>
        <begin position="875"/>
        <end position="893"/>
    </location>
</feature>
<evidence type="ECO:0000259" key="6">
    <source>
        <dbReference type="Pfam" id="PF00291"/>
    </source>
</evidence>
<dbReference type="Gene3D" id="3.40.50.1100">
    <property type="match status" value="2"/>
</dbReference>
<feature type="region of interest" description="Disordered" evidence="5">
    <location>
        <begin position="748"/>
        <end position="855"/>
    </location>
</feature>
<name>A0A699GFY4_TANCI</name>
<evidence type="ECO:0000256" key="2">
    <source>
        <dbReference type="ARBA" id="ARBA00010869"/>
    </source>
</evidence>
<comment type="cofactor">
    <cofactor evidence="1">
        <name>pyridoxal 5'-phosphate</name>
        <dbReference type="ChEBI" id="CHEBI:597326"/>
    </cofactor>
</comment>